<dbReference type="EMBL" id="JAAGAX010000008">
    <property type="protein sequence ID" value="KAF2307312.1"/>
    <property type="molecule type" value="Genomic_DNA"/>
</dbReference>
<dbReference type="EC" id="2.7.11.1" evidence="2"/>
<comment type="caution">
    <text evidence="9">The sequence shown here is derived from an EMBL/GenBank/DDBJ whole genome shotgun (WGS) entry which is preliminary data.</text>
</comment>
<protein>
    <recommendedName>
        <fullName evidence="2">non-specific serine/threonine protein kinase</fullName>
        <ecNumber evidence="2">2.7.11.1</ecNumber>
    </recommendedName>
</protein>
<comment type="catalytic activity">
    <reaction evidence="5">
        <text>L-threonyl-[protein] + ATP = O-phospho-L-threonyl-[protein] + ADP + H(+)</text>
        <dbReference type="Rhea" id="RHEA:46608"/>
        <dbReference type="Rhea" id="RHEA-COMP:11060"/>
        <dbReference type="Rhea" id="RHEA-COMP:11605"/>
        <dbReference type="ChEBI" id="CHEBI:15378"/>
        <dbReference type="ChEBI" id="CHEBI:30013"/>
        <dbReference type="ChEBI" id="CHEBI:30616"/>
        <dbReference type="ChEBI" id="CHEBI:61977"/>
        <dbReference type="ChEBI" id="CHEBI:456216"/>
        <dbReference type="EC" id="2.7.11.1"/>
    </reaction>
</comment>
<reference evidence="9 10" key="1">
    <citation type="journal article" date="2020" name="Mol. Plant">
        <title>The Chromosome-Based Rubber Tree Genome Provides New Insights into Spurge Genome Evolution and Rubber Biosynthesis.</title>
        <authorList>
            <person name="Liu J."/>
            <person name="Shi C."/>
            <person name="Shi C.C."/>
            <person name="Li W."/>
            <person name="Zhang Q.J."/>
            <person name="Zhang Y."/>
            <person name="Li K."/>
            <person name="Lu H.F."/>
            <person name="Shi C."/>
            <person name="Zhu S.T."/>
            <person name="Xiao Z.Y."/>
            <person name="Nan H."/>
            <person name="Yue Y."/>
            <person name="Zhu X.G."/>
            <person name="Wu Y."/>
            <person name="Hong X.N."/>
            <person name="Fan G.Y."/>
            <person name="Tong Y."/>
            <person name="Zhang D."/>
            <person name="Mao C.L."/>
            <person name="Liu Y.L."/>
            <person name="Hao S.J."/>
            <person name="Liu W.Q."/>
            <person name="Lv M.Q."/>
            <person name="Zhang H.B."/>
            <person name="Liu Y."/>
            <person name="Hu-Tang G.R."/>
            <person name="Wang J.P."/>
            <person name="Wang J.H."/>
            <person name="Sun Y.H."/>
            <person name="Ni S.B."/>
            <person name="Chen W.B."/>
            <person name="Zhang X.C."/>
            <person name="Jiao Y.N."/>
            <person name="Eichler E.E."/>
            <person name="Li G.H."/>
            <person name="Liu X."/>
            <person name="Gao L.Z."/>
        </authorList>
    </citation>
    <scope>NUCLEOTIDE SEQUENCE [LARGE SCALE GENOMIC DNA]</scope>
    <source>
        <strain evidence="10">cv. GT1</strain>
        <tissue evidence="9">Leaf</tissue>
    </source>
</reference>
<evidence type="ECO:0000256" key="6">
    <source>
        <dbReference type="ARBA" id="ARBA00048679"/>
    </source>
</evidence>
<proteinExistence type="predicted"/>
<dbReference type="InterPro" id="IPR032872">
    <property type="entry name" value="WAK_assoc_C"/>
</dbReference>
<name>A0A6A6M0V4_HEVBR</name>
<dbReference type="GO" id="GO:0016020">
    <property type="term" value="C:membrane"/>
    <property type="evidence" value="ECO:0007669"/>
    <property type="project" value="UniProtKB-SubCell"/>
</dbReference>
<evidence type="ECO:0000256" key="4">
    <source>
        <dbReference type="ARBA" id="ARBA00023180"/>
    </source>
</evidence>
<organism evidence="9 10">
    <name type="scientific">Hevea brasiliensis</name>
    <name type="common">Para rubber tree</name>
    <name type="synonym">Siphonia brasiliensis</name>
    <dbReference type="NCBI Taxonomy" id="3981"/>
    <lineage>
        <taxon>Eukaryota</taxon>
        <taxon>Viridiplantae</taxon>
        <taxon>Streptophyta</taxon>
        <taxon>Embryophyta</taxon>
        <taxon>Tracheophyta</taxon>
        <taxon>Spermatophyta</taxon>
        <taxon>Magnoliopsida</taxon>
        <taxon>eudicotyledons</taxon>
        <taxon>Gunneridae</taxon>
        <taxon>Pentapetalae</taxon>
        <taxon>rosids</taxon>
        <taxon>fabids</taxon>
        <taxon>Malpighiales</taxon>
        <taxon>Euphorbiaceae</taxon>
        <taxon>Crotonoideae</taxon>
        <taxon>Micrandreae</taxon>
        <taxon>Hevea</taxon>
    </lineage>
</organism>
<keyword evidence="3" id="KW-0732">Signal</keyword>
<sequence length="214" mass="24309">MKVESCEETVKVPVLPMDSASKNSSLRGWDKGFKLTWYANYDCSTCECSGGHCAFSYLRDWTNICFYPDGGRKYTPRYEFPRPEDTNKCHPYFFEENPDPRNTIPGCPGCVCNASRVFQYPFWFDGTGSTYCGYPGLGVSCDYGGVLSISDDKYYIKHIDYERRIITLADVNMISNNACVSPVHIVKLQTPSSLSYGDETSFCTLYFNCISFHH</sequence>
<feature type="domain" description="Wall-associated receptor kinase galacturonan-binding" evidence="7">
    <location>
        <begin position="107"/>
        <end position="170"/>
    </location>
</feature>
<gene>
    <name evidence="9" type="ORF">GH714_026277</name>
</gene>
<keyword evidence="10" id="KW-1185">Reference proteome</keyword>
<evidence type="ECO:0000313" key="9">
    <source>
        <dbReference type="EMBL" id="KAF2307312.1"/>
    </source>
</evidence>
<comment type="catalytic activity">
    <reaction evidence="6">
        <text>L-seryl-[protein] + ATP = O-phospho-L-seryl-[protein] + ADP + H(+)</text>
        <dbReference type="Rhea" id="RHEA:17989"/>
        <dbReference type="Rhea" id="RHEA-COMP:9863"/>
        <dbReference type="Rhea" id="RHEA-COMP:11604"/>
        <dbReference type="ChEBI" id="CHEBI:15378"/>
        <dbReference type="ChEBI" id="CHEBI:29999"/>
        <dbReference type="ChEBI" id="CHEBI:30616"/>
        <dbReference type="ChEBI" id="CHEBI:83421"/>
        <dbReference type="ChEBI" id="CHEBI:456216"/>
        <dbReference type="EC" id="2.7.11.1"/>
    </reaction>
</comment>
<evidence type="ECO:0000256" key="3">
    <source>
        <dbReference type="ARBA" id="ARBA00022729"/>
    </source>
</evidence>
<dbReference type="Proteomes" id="UP000467840">
    <property type="component" value="Chromosome 9"/>
</dbReference>
<dbReference type="GO" id="GO:0004674">
    <property type="term" value="F:protein serine/threonine kinase activity"/>
    <property type="evidence" value="ECO:0007669"/>
    <property type="project" value="UniProtKB-EC"/>
</dbReference>
<feature type="domain" description="Wall-associated receptor kinase C-terminal" evidence="8">
    <location>
        <begin position="3"/>
        <end position="70"/>
    </location>
</feature>
<evidence type="ECO:0000256" key="5">
    <source>
        <dbReference type="ARBA" id="ARBA00047899"/>
    </source>
</evidence>
<evidence type="ECO:0000259" key="8">
    <source>
        <dbReference type="Pfam" id="PF14380"/>
    </source>
</evidence>
<dbReference type="PANTHER" id="PTHR33138:SF1">
    <property type="entry name" value="OS01G0113900 PROTEIN"/>
    <property type="match status" value="1"/>
</dbReference>
<dbReference type="InterPro" id="IPR025287">
    <property type="entry name" value="WAK_GUB"/>
</dbReference>
<accession>A0A6A6M0V4</accession>
<dbReference type="PANTHER" id="PTHR33138">
    <property type="entry name" value="OS01G0690200 PROTEIN"/>
    <property type="match status" value="1"/>
</dbReference>
<dbReference type="Pfam" id="PF13947">
    <property type="entry name" value="GUB_WAK_bind"/>
    <property type="match status" value="1"/>
</dbReference>
<evidence type="ECO:0000256" key="2">
    <source>
        <dbReference type="ARBA" id="ARBA00012513"/>
    </source>
</evidence>
<keyword evidence="4" id="KW-0325">Glycoprotein</keyword>
<dbReference type="GO" id="GO:0030247">
    <property type="term" value="F:polysaccharide binding"/>
    <property type="evidence" value="ECO:0007669"/>
    <property type="project" value="InterPro"/>
</dbReference>
<dbReference type="Pfam" id="PF14380">
    <property type="entry name" value="WAK_assoc"/>
    <property type="match status" value="1"/>
</dbReference>
<comment type="subcellular location">
    <subcellularLocation>
        <location evidence="1">Membrane</location>
        <topology evidence="1">Single-pass membrane protein</topology>
    </subcellularLocation>
</comment>
<evidence type="ECO:0000313" key="10">
    <source>
        <dbReference type="Proteomes" id="UP000467840"/>
    </source>
</evidence>
<evidence type="ECO:0000259" key="7">
    <source>
        <dbReference type="Pfam" id="PF13947"/>
    </source>
</evidence>
<evidence type="ECO:0000256" key="1">
    <source>
        <dbReference type="ARBA" id="ARBA00004167"/>
    </source>
</evidence>
<dbReference type="AlphaFoldDB" id="A0A6A6M0V4"/>